<organism evidence="1 2">
    <name type="scientific">Legionella geestiana</name>
    <dbReference type="NCBI Taxonomy" id="45065"/>
    <lineage>
        <taxon>Bacteria</taxon>
        <taxon>Pseudomonadati</taxon>
        <taxon>Pseudomonadota</taxon>
        <taxon>Gammaproteobacteria</taxon>
        <taxon>Legionellales</taxon>
        <taxon>Legionellaceae</taxon>
        <taxon>Legionella</taxon>
    </lineage>
</organism>
<evidence type="ECO:0000313" key="1">
    <source>
        <dbReference type="EMBL" id="KTC98315.1"/>
    </source>
</evidence>
<sequence length="167" mass="18909">MNFSKIFSTSLLAVASALALPHKAFAETGVIHQVGDRAEGGIVFYVNRLGTHGLVAAASDQRTDITLSKADYSTGLFCSNPELFDENAELYLDWRLPTRNELKRLYNARYLVGNFVEKKSVAYVSGNMNMDSGIWVKRFEDGREQYKSPHYLPKEIKTFNIRCIRSF</sequence>
<accession>A0A0W0TSA5</accession>
<dbReference type="PATRIC" id="fig|45065.4.peg.1803"/>
<reference evidence="1 2" key="1">
    <citation type="submission" date="2015-11" db="EMBL/GenBank/DDBJ databases">
        <title>Genomic analysis of 38 Legionella species identifies large and diverse effector repertoires.</title>
        <authorList>
            <person name="Burstein D."/>
            <person name="Amaro F."/>
            <person name="Zusman T."/>
            <person name="Lifshitz Z."/>
            <person name="Cohen O."/>
            <person name="Gilbert J.A."/>
            <person name="Pupko T."/>
            <person name="Shuman H.A."/>
            <person name="Segal G."/>
        </authorList>
    </citation>
    <scope>NUCLEOTIDE SEQUENCE [LARGE SCALE GENOMIC DNA]</scope>
    <source>
        <strain evidence="1 2">ATCC 49504</strain>
    </source>
</reference>
<dbReference type="AlphaFoldDB" id="A0A0W0TSA5"/>
<keyword evidence="2" id="KW-1185">Reference proteome</keyword>
<name>A0A0W0TSA5_9GAMM</name>
<gene>
    <name evidence="1" type="ORF">Lgee_1667</name>
</gene>
<proteinExistence type="predicted"/>
<dbReference type="OrthoDB" id="5573519at2"/>
<protein>
    <submittedName>
        <fullName evidence="1">Tail fiber protein</fullName>
    </submittedName>
</protein>
<dbReference type="Proteomes" id="UP000054785">
    <property type="component" value="Unassembled WGS sequence"/>
</dbReference>
<dbReference type="RefSeq" id="WP_028386840.1">
    <property type="nucleotide sequence ID" value="NZ_CAAAHN010000023.1"/>
</dbReference>
<evidence type="ECO:0000313" key="2">
    <source>
        <dbReference type="Proteomes" id="UP000054785"/>
    </source>
</evidence>
<comment type="caution">
    <text evidence="1">The sequence shown here is derived from an EMBL/GenBank/DDBJ whole genome shotgun (WGS) entry which is preliminary data.</text>
</comment>
<dbReference type="EMBL" id="LNYC01000067">
    <property type="protein sequence ID" value="KTC98315.1"/>
    <property type="molecule type" value="Genomic_DNA"/>
</dbReference>